<dbReference type="OrthoDB" id="4283010at2"/>
<evidence type="ECO:0000313" key="2">
    <source>
        <dbReference type="Proteomes" id="UP000034196"/>
    </source>
</evidence>
<dbReference type="Proteomes" id="UP000034196">
    <property type="component" value="Unassembled WGS sequence"/>
</dbReference>
<comment type="caution">
    <text evidence="1">The sequence shown here is derived from an EMBL/GenBank/DDBJ whole genome shotgun (WGS) entry which is preliminary data.</text>
</comment>
<gene>
    <name evidence="1" type="ORF">WN71_006465</name>
</gene>
<proteinExistence type="predicted"/>
<dbReference type="RefSeq" id="WP_046585446.1">
    <property type="nucleotide sequence ID" value="NZ_LAVA02000014.1"/>
</dbReference>
<dbReference type="EMBL" id="LAVA02000014">
    <property type="protein sequence ID" value="OIJ68674.1"/>
    <property type="molecule type" value="Genomic_DNA"/>
</dbReference>
<evidence type="ECO:0000313" key="1">
    <source>
        <dbReference type="EMBL" id="OIJ68674.1"/>
    </source>
</evidence>
<sequence>MINDTPPAIGDTPPADAAPYVILVEEVIPFGADDHHWQLMDAVPVDGDRAAAEDRARTLALEHVPMDVHVRHGATPARNVYRTPDGSWLLEVTVPTALAPALARITVAEHVHAQEYVPPPEPSSTRKGRLFRRG</sequence>
<protein>
    <submittedName>
        <fullName evidence="1">Uncharacterized protein</fullName>
    </submittedName>
</protein>
<reference evidence="1" key="1">
    <citation type="submission" date="2016-10" db="EMBL/GenBank/DDBJ databases">
        <title>Genome sequence of Streptomyces mangrovisoli MUSC 149.</title>
        <authorList>
            <person name="Lee L.-H."/>
            <person name="Ser H.-L."/>
        </authorList>
    </citation>
    <scope>NUCLEOTIDE SEQUENCE [LARGE SCALE GENOMIC DNA]</scope>
    <source>
        <strain evidence="1">MUSC 149</strain>
    </source>
</reference>
<dbReference type="AlphaFoldDB" id="A0A1J4P382"/>
<organism evidence="1 2">
    <name type="scientific">Streptomyces mangrovisoli</name>
    <dbReference type="NCBI Taxonomy" id="1428628"/>
    <lineage>
        <taxon>Bacteria</taxon>
        <taxon>Bacillati</taxon>
        <taxon>Actinomycetota</taxon>
        <taxon>Actinomycetes</taxon>
        <taxon>Kitasatosporales</taxon>
        <taxon>Streptomycetaceae</taxon>
        <taxon>Streptomyces</taxon>
    </lineage>
</organism>
<name>A0A1J4P382_9ACTN</name>
<keyword evidence="2" id="KW-1185">Reference proteome</keyword>
<dbReference type="STRING" id="1428628.WN71_006465"/>
<accession>A0A1J4P382</accession>